<feature type="transmembrane region" description="Helical" evidence="8">
    <location>
        <begin position="21"/>
        <end position="43"/>
    </location>
</feature>
<dbReference type="Gene3D" id="3.30.420.270">
    <property type="match status" value="1"/>
</dbReference>
<evidence type="ECO:0000256" key="7">
    <source>
        <dbReference type="RuleBase" id="RU003879"/>
    </source>
</evidence>
<dbReference type="AlphaFoldDB" id="E8Q6Y5"/>
<dbReference type="OrthoDB" id="9798629at2"/>
<keyword evidence="7" id="KW-0813">Transport</keyword>
<accession>E8Q6Y5</accession>
<gene>
    <name evidence="9" type="primary">tolR</name>
    <name evidence="9" type="ordered locus">BVAF_338</name>
</gene>
<dbReference type="PANTHER" id="PTHR30558">
    <property type="entry name" value="EXBD MEMBRANE COMPONENT OF PMF-DRIVEN MACROMOLECULE IMPORT SYSTEM"/>
    <property type="match status" value="1"/>
</dbReference>
<dbReference type="STRING" id="859654.BVAF_338"/>
<name>E8Q6Y5_BLOVB</name>
<evidence type="ECO:0000256" key="1">
    <source>
        <dbReference type="ARBA" id="ARBA00004162"/>
    </source>
</evidence>
<dbReference type="EMBL" id="CP002189">
    <property type="protein sequence ID" value="ADV33732.1"/>
    <property type="molecule type" value="Genomic_DNA"/>
</dbReference>
<evidence type="ECO:0000313" key="9">
    <source>
        <dbReference type="EMBL" id="ADV33732.1"/>
    </source>
</evidence>
<dbReference type="KEGG" id="bva:BVAF_338"/>
<keyword evidence="3" id="KW-1003">Cell membrane</keyword>
<evidence type="ECO:0000256" key="4">
    <source>
        <dbReference type="ARBA" id="ARBA00022692"/>
    </source>
</evidence>
<evidence type="ECO:0000256" key="8">
    <source>
        <dbReference type="SAM" id="Phobius"/>
    </source>
</evidence>
<organism evidence="9 10">
    <name type="scientific">Blochmanniella vafra (strain BVAF)</name>
    <dbReference type="NCBI Taxonomy" id="859654"/>
    <lineage>
        <taxon>Bacteria</taxon>
        <taxon>Pseudomonadati</taxon>
        <taxon>Pseudomonadota</taxon>
        <taxon>Gammaproteobacteria</taxon>
        <taxon>Enterobacterales</taxon>
        <taxon>Enterobacteriaceae</taxon>
        <taxon>ant endosymbionts</taxon>
        <taxon>Candidatus Blochmanniella</taxon>
    </lineage>
</organism>
<dbReference type="InterPro" id="IPR003400">
    <property type="entry name" value="ExbD"/>
</dbReference>
<dbReference type="GO" id="GO:0005886">
    <property type="term" value="C:plasma membrane"/>
    <property type="evidence" value="ECO:0007669"/>
    <property type="project" value="UniProtKB-SubCell"/>
</dbReference>
<keyword evidence="4 7" id="KW-0812">Transmembrane</keyword>
<keyword evidence="6 8" id="KW-0472">Membrane</keyword>
<sequence length="146" mass="16673">MLLYQQQKKNQRFQIQSEINIVPFLDILLILLIIFMMIPFQLIQGFQVNLPHSTKAVSITEDNKYAITIEILKEGLYNFIYNNKHINNINASKLSSEINNIVQTKPDVICLIAAASIINYSEIIHIFNLLSTSGIYSIGMMTNPIN</sequence>
<evidence type="ECO:0000256" key="2">
    <source>
        <dbReference type="ARBA" id="ARBA00005811"/>
    </source>
</evidence>
<dbReference type="GO" id="GO:0015031">
    <property type="term" value="P:protein transport"/>
    <property type="evidence" value="ECO:0007669"/>
    <property type="project" value="UniProtKB-KW"/>
</dbReference>
<reference evidence="9 10" key="1">
    <citation type="journal article" date="2010" name="BMC Genomics">
        <title>Unprecedented loss of ammonia assimilation capability in a urease-encoding bacterial mutualist.</title>
        <authorList>
            <person name="Williams L.E."/>
            <person name="Wernegreen J.J."/>
        </authorList>
    </citation>
    <scope>NUCLEOTIDE SEQUENCE [LARGE SCALE GENOMIC DNA]</scope>
    <source>
        <strain evidence="9 10">BVAF</strain>
    </source>
</reference>
<dbReference type="PANTHER" id="PTHR30558:SF7">
    <property type="entry name" value="TOL-PAL SYSTEM PROTEIN TOLR"/>
    <property type="match status" value="1"/>
</dbReference>
<evidence type="ECO:0000256" key="5">
    <source>
        <dbReference type="ARBA" id="ARBA00022989"/>
    </source>
</evidence>
<dbReference type="HOGENOM" id="CLU_085305_1_3_6"/>
<protein>
    <submittedName>
        <fullName evidence="9">Protein TolR</fullName>
    </submittedName>
</protein>
<keyword evidence="10" id="KW-1185">Reference proteome</keyword>
<dbReference type="Proteomes" id="UP000007464">
    <property type="component" value="Chromosome"/>
</dbReference>
<keyword evidence="5 8" id="KW-1133">Transmembrane helix</keyword>
<comment type="similarity">
    <text evidence="2 7">Belongs to the ExbD/TolR family.</text>
</comment>
<dbReference type="Pfam" id="PF02472">
    <property type="entry name" value="ExbD"/>
    <property type="match status" value="1"/>
</dbReference>
<evidence type="ECO:0000256" key="3">
    <source>
        <dbReference type="ARBA" id="ARBA00022475"/>
    </source>
</evidence>
<evidence type="ECO:0000256" key="6">
    <source>
        <dbReference type="ARBA" id="ARBA00023136"/>
    </source>
</evidence>
<keyword evidence="7" id="KW-0653">Protein transport</keyword>
<evidence type="ECO:0000313" key="10">
    <source>
        <dbReference type="Proteomes" id="UP000007464"/>
    </source>
</evidence>
<comment type="subcellular location">
    <subcellularLocation>
        <location evidence="1">Cell membrane</location>
        <topology evidence="1">Single-pass membrane protein</topology>
    </subcellularLocation>
    <subcellularLocation>
        <location evidence="7">Cell membrane</location>
        <topology evidence="7">Single-pass type II membrane protein</topology>
    </subcellularLocation>
</comment>
<proteinExistence type="inferred from homology"/>
<dbReference type="GO" id="GO:0022857">
    <property type="term" value="F:transmembrane transporter activity"/>
    <property type="evidence" value="ECO:0007669"/>
    <property type="project" value="InterPro"/>
</dbReference>